<dbReference type="EMBL" id="CP036343">
    <property type="protein sequence ID" value="QDT89268.1"/>
    <property type="molecule type" value="Genomic_DNA"/>
</dbReference>
<dbReference type="PANTHER" id="PTHR43877:SF2">
    <property type="entry name" value="AMINOALKYLPHOSPHONATE N-ACETYLTRANSFERASE-RELATED"/>
    <property type="match status" value="1"/>
</dbReference>
<evidence type="ECO:0000256" key="2">
    <source>
        <dbReference type="ARBA" id="ARBA00023315"/>
    </source>
</evidence>
<evidence type="ECO:0000256" key="1">
    <source>
        <dbReference type="ARBA" id="ARBA00022679"/>
    </source>
</evidence>
<dbReference type="InterPro" id="IPR016181">
    <property type="entry name" value="Acyl_CoA_acyltransferase"/>
</dbReference>
<evidence type="ECO:0000313" key="4">
    <source>
        <dbReference type="EMBL" id="QDT89268.1"/>
    </source>
</evidence>
<proteinExistence type="predicted"/>
<dbReference type="AlphaFoldDB" id="A0A517V8E5"/>
<protein>
    <submittedName>
        <fullName evidence="4">Acetyltransferase (GNAT) family protein</fullName>
    </submittedName>
</protein>
<keyword evidence="2" id="KW-0012">Acyltransferase</keyword>
<accession>A0A517V8E5</accession>
<reference evidence="4 5" key="1">
    <citation type="submission" date="2019-02" db="EMBL/GenBank/DDBJ databases">
        <title>Deep-cultivation of Planctomycetes and their phenomic and genomic characterization uncovers novel biology.</title>
        <authorList>
            <person name="Wiegand S."/>
            <person name="Jogler M."/>
            <person name="Boedeker C."/>
            <person name="Pinto D."/>
            <person name="Vollmers J."/>
            <person name="Rivas-Marin E."/>
            <person name="Kohn T."/>
            <person name="Peeters S.H."/>
            <person name="Heuer A."/>
            <person name="Rast P."/>
            <person name="Oberbeckmann S."/>
            <person name="Bunk B."/>
            <person name="Jeske O."/>
            <person name="Meyerdierks A."/>
            <person name="Storesund J.E."/>
            <person name="Kallscheuer N."/>
            <person name="Luecker S."/>
            <person name="Lage O.M."/>
            <person name="Pohl T."/>
            <person name="Merkel B.J."/>
            <person name="Hornburger P."/>
            <person name="Mueller R.-W."/>
            <person name="Bruemmer F."/>
            <person name="Labrenz M."/>
            <person name="Spormann A.M."/>
            <person name="Op den Camp H."/>
            <person name="Overmann J."/>
            <person name="Amann R."/>
            <person name="Jetten M.S.M."/>
            <person name="Mascher T."/>
            <person name="Medema M.H."/>
            <person name="Devos D.P."/>
            <person name="Kaster A.-K."/>
            <person name="Ovreas L."/>
            <person name="Rohde M."/>
            <person name="Galperin M.Y."/>
            <person name="Jogler C."/>
        </authorList>
    </citation>
    <scope>NUCLEOTIDE SEQUENCE [LARGE SCALE GENOMIC DNA]</scope>
    <source>
        <strain evidence="4 5">Pan161</strain>
    </source>
</reference>
<dbReference type="GO" id="GO:0016747">
    <property type="term" value="F:acyltransferase activity, transferring groups other than amino-acyl groups"/>
    <property type="evidence" value="ECO:0007669"/>
    <property type="project" value="InterPro"/>
</dbReference>
<dbReference type="OrthoDB" id="9792929at2"/>
<dbReference type="RefSeq" id="WP_145224354.1">
    <property type="nucleotide sequence ID" value="NZ_CP036343.1"/>
</dbReference>
<dbReference type="KEGG" id="gax:Pan161_08960"/>
<gene>
    <name evidence="4" type="ORF">Pan161_08960</name>
</gene>
<dbReference type="Pfam" id="PF00583">
    <property type="entry name" value="Acetyltransf_1"/>
    <property type="match status" value="1"/>
</dbReference>
<keyword evidence="1 4" id="KW-0808">Transferase</keyword>
<feature type="domain" description="N-acetyltransferase" evidence="3">
    <location>
        <begin position="4"/>
        <end position="149"/>
    </location>
</feature>
<dbReference type="Proteomes" id="UP000316855">
    <property type="component" value="Chromosome"/>
</dbReference>
<dbReference type="Gene3D" id="3.40.630.30">
    <property type="match status" value="1"/>
</dbReference>
<dbReference type="CDD" id="cd04301">
    <property type="entry name" value="NAT_SF"/>
    <property type="match status" value="1"/>
</dbReference>
<name>A0A517V8E5_9PLAN</name>
<dbReference type="InterPro" id="IPR000182">
    <property type="entry name" value="GNAT_dom"/>
</dbReference>
<evidence type="ECO:0000313" key="5">
    <source>
        <dbReference type="Proteomes" id="UP000316855"/>
    </source>
</evidence>
<organism evidence="4 5">
    <name type="scientific">Gimesia algae</name>
    <dbReference type="NCBI Taxonomy" id="2527971"/>
    <lineage>
        <taxon>Bacteria</taxon>
        <taxon>Pseudomonadati</taxon>
        <taxon>Planctomycetota</taxon>
        <taxon>Planctomycetia</taxon>
        <taxon>Planctomycetales</taxon>
        <taxon>Planctomycetaceae</taxon>
        <taxon>Gimesia</taxon>
    </lineage>
</organism>
<dbReference type="PANTHER" id="PTHR43877">
    <property type="entry name" value="AMINOALKYLPHOSPHONATE N-ACETYLTRANSFERASE-RELATED-RELATED"/>
    <property type="match status" value="1"/>
</dbReference>
<sequence>MKPITIRQAVLSDLDALAPLFDSYRQFYGRASDITAAREFLLNRFQQEESVLFLASQEEKRLGFTQLYPSFSSVSLARTFLLNDLFVIPEGRRKGIATRLLSVAADYARGVNAIRLSLSTEVTNATAQALYESAGWKQDTQFLVYHFQL</sequence>
<dbReference type="SUPFAM" id="SSF55729">
    <property type="entry name" value="Acyl-CoA N-acyltransferases (Nat)"/>
    <property type="match status" value="1"/>
</dbReference>
<dbReference type="InterPro" id="IPR050832">
    <property type="entry name" value="Bact_Acetyltransf"/>
</dbReference>
<keyword evidence="5" id="KW-1185">Reference proteome</keyword>
<evidence type="ECO:0000259" key="3">
    <source>
        <dbReference type="PROSITE" id="PS51186"/>
    </source>
</evidence>
<dbReference type="PROSITE" id="PS51186">
    <property type="entry name" value="GNAT"/>
    <property type="match status" value="1"/>
</dbReference>